<feature type="transmembrane region" description="Helical" evidence="1">
    <location>
        <begin position="197"/>
        <end position="221"/>
    </location>
</feature>
<keyword evidence="3" id="KW-1185">Reference proteome</keyword>
<comment type="caution">
    <text evidence="2">The sequence shown here is derived from an EMBL/GenBank/DDBJ whole genome shotgun (WGS) entry which is preliminary data.</text>
</comment>
<feature type="transmembrane region" description="Helical" evidence="1">
    <location>
        <begin position="126"/>
        <end position="150"/>
    </location>
</feature>
<evidence type="ECO:0000313" key="3">
    <source>
        <dbReference type="Proteomes" id="UP000050920"/>
    </source>
</evidence>
<dbReference type="EMBL" id="AYGX02000047">
    <property type="protein sequence ID" value="KRO28282.1"/>
    <property type="molecule type" value="Genomic_DNA"/>
</dbReference>
<proteinExistence type="predicted"/>
<dbReference type="AlphaFoldDB" id="A0A0R2NZT5"/>
<accession>A0A0R2NZT5</accession>
<evidence type="ECO:0000256" key="1">
    <source>
        <dbReference type="SAM" id="Phobius"/>
    </source>
</evidence>
<protein>
    <submittedName>
        <fullName evidence="2">Integral membrane protein</fullName>
    </submittedName>
</protein>
<dbReference type="PANTHER" id="PTHR40076:SF1">
    <property type="entry name" value="MEMBRANE PROTEIN"/>
    <property type="match status" value="1"/>
</dbReference>
<keyword evidence="1" id="KW-1133">Transmembrane helix</keyword>
<reference evidence="2 3" key="1">
    <citation type="journal article" date="2015" name="Genome Announc.">
        <title>Expanding the biotechnology potential of lactobacilli through comparative genomics of 213 strains and associated genera.</title>
        <authorList>
            <person name="Sun Z."/>
            <person name="Harris H.M."/>
            <person name="McCann A."/>
            <person name="Guo C."/>
            <person name="Argimon S."/>
            <person name="Zhang W."/>
            <person name="Yang X."/>
            <person name="Jeffery I.B."/>
            <person name="Cooney J.C."/>
            <person name="Kagawa T.F."/>
            <person name="Liu W."/>
            <person name="Song Y."/>
            <person name="Salvetti E."/>
            <person name="Wrobel A."/>
            <person name="Rasinkangas P."/>
            <person name="Parkhill J."/>
            <person name="Rea M.C."/>
            <person name="O'Sullivan O."/>
            <person name="Ritari J."/>
            <person name="Douillard F.P."/>
            <person name="Paul Ross R."/>
            <person name="Yang R."/>
            <person name="Briner A.E."/>
            <person name="Felis G.E."/>
            <person name="de Vos W.M."/>
            <person name="Barrangou R."/>
            <person name="Klaenhammer T.R."/>
            <person name="Caufield P.W."/>
            <person name="Cui Y."/>
            <person name="Zhang H."/>
            <person name="O'Toole P.W."/>
        </authorList>
    </citation>
    <scope>NUCLEOTIDE SEQUENCE [LARGE SCALE GENOMIC DNA]</scope>
    <source>
        <strain evidence="2 3">DSM 21115</strain>
    </source>
</reference>
<dbReference type="InterPro" id="IPR010380">
    <property type="entry name" value="DUF975"/>
</dbReference>
<name>A0A0R2NZT5_9LACO</name>
<sequence length="243" mass="26987">MKSRAQLKQEVKQLFKGRWRSAILLCLVISLVSILGITSQAVDQYQKTATSGGGGASSSFDPSLLVTFGIMAIVMAVVELVIYLVVKLFRVGTSYSMLDWVRQPQREIHPVADSTIGFTKPYGWHVAGLAILQAIWIGLWTLLLIVPGIIKAYAYSQSYYIYKDMVAATPAGQPAPRVRDAVTRSRQLMRGHKFEYFVLQLSFIGWGLLSGLTFGIGQLWLTPYYIGTMSNYYDNLVANSATN</sequence>
<dbReference type="Pfam" id="PF06161">
    <property type="entry name" value="DUF975"/>
    <property type="match status" value="1"/>
</dbReference>
<feature type="transmembrane region" description="Helical" evidence="1">
    <location>
        <begin position="21"/>
        <end position="42"/>
    </location>
</feature>
<dbReference type="Proteomes" id="UP000050920">
    <property type="component" value="Unassembled WGS sequence"/>
</dbReference>
<keyword evidence="1" id="KW-0472">Membrane</keyword>
<keyword evidence="1" id="KW-0812">Transmembrane</keyword>
<evidence type="ECO:0000313" key="2">
    <source>
        <dbReference type="EMBL" id="KRO28282.1"/>
    </source>
</evidence>
<dbReference type="PANTHER" id="PTHR40076">
    <property type="entry name" value="MEMBRANE PROTEIN-RELATED"/>
    <property type="match status" value="1"/>
</dbReference>
<organism evidence="2 3">
    <name type="scientific">Lactiplantibacillus fabifermentans DSM 21115</name>
    <dbReference type="NCBI Taxonomy" id="1413187"/>
    <lineage>
        <taxon>Bacteria</taxon>
        <taxon>Bacillati</taxon>
        <taxon>Bacillota</taxon>
        <taxon>Bacilli</taxon>
        <taxon>Lactobacillales</taxon>
        <taxon>Lactobacillaceae</taxon>
        <taxon>Lactiplantibacillus</taxon>
    </lineage>
</organism>
<dbReference type="RefSeq" id="WP_024625792.1">
    <property type="nucleotide sequence ID" value="NZ_AYGX02000047.1"/>
</dbReference>
<feature type="transmembrane region" description="Helical" evidence="1">
    <location>
        <begin position="62"/>
        <end position="86"/>
    </location>
</feature>
<gene>
    <name evidence="2" type="ORF">DY78_GL002519</name>
</gene>